<reference evidence="2 3" key="1">
    <citation type="submission" date="2020-03" db="EMBL/GenBank/DDBJ databases">
        <title>Genomic Encyclopedia of Type Strains, Phase IV (KMG-IV): sequencing the most valuable type-strain genomes for metagenomic binning, comparative biology and taxonomic classification.</title>
        <authorList>
            <person name="Goeker M."/>
        </authorList>
    </citation>
    <scope>NUCLEOTIDE SEQUENCE [LARGE SCALE GENOMIC DNA]</scope>
    <source>
        <strain evidence="2 3">DSM 105096</strain>
    </source>
</reference>
<evidence type="ECO:0000313" key="2">
    <source>
        <dbReference type="EMBL" id="NJC24675.1"/>
    </source>
</evidence>
<name>A0ABX0X638_9BACT</name>
<sequence length="210" mass="22886">MPRVQDSIGELMEVIRLSLADELKAFATTSVVVDNIAMAGAGSLSNSNAGGGMKDAVVLTLIRLTEDASRRNQERFRHLANGKFTYRNPPKRMDMEVLITANYTRYVDALDVLSRVAAVFQRGSAITEDAIGWPAVVGAGALFDGRHLTASLVPLGFEQLNHVWGMLGGKQRPALLYRFQSADIEYVPDTVVTGPAILTTATDLKLRDHE</sequence>
<accession>A0ABX0X638</accession>
<gene>
    <name evidence="2" type="ORF">GGR27_000156</name>
</gene>
<keyword evidence="3" id="KW-1185">Reference proteome</keyword>
<proteinExistence type="predicted"/>
<evidence type="ECO:0000313" key="3">
    <source>
        <dbReference type="Proteomes" id="UP000770785"/>
    </source>
</evidence>
<dbReference type="InterPro" id="IPR025351">
    <property type="entry name" value="Pvc16_N"/>
</dbReference>
<dbReference type="RefSeq" id="WP_168035492.1">
    <property type="nucleotide sequence ID" value="NZ_JAATJH010000001.1"/>
</dbReference>
<dbReference type="Pfam" id="PF14065">
    <property type="entry name" value="Pvc16_N"/>
    <property type="match status" value="1"/>
</dbReference>
<dbReference type="EMBL" id="JAATJH010000001">
    <property type="protein sequence ID" value="NJC24675.1"/>
    <property type="molecule type" value="Genomic_DNA"/>
</dbReference>
<comment type="caution">
    <text evidence="2">The sequence shown here is derived from an EMBL/GenBank/DDBJ whole genome shotgun (WGS) entry which is preliminary data.</text>
</comment>
<organism evidence="2 3">
    <name type="scientific">Neolewinella antarctica</name>
    <dbReference type="NCBI Taxonomy" id="442734"/>
    <lineage>
        <taxon>Bacteria</taxon>
        <taxon>Pseudomonadati</taxon>
        <taxon>Bacteroidota</taxon>
        <taxon>Saprospiria</taxon>
        <taxon>Saprospirales</taxon>
        <taxon>Lewinellaceae</taxon>
        <taxon>Neolewinella</taxon>
    </lineage>
</organism>
<evidence type="ECO:0000259" key="1">
    <source>
        <dbReference type="Pfam" id="PF14065"/>
    </source>
</evidence>
<feature type="domain" description="Pvc16 N-terminal" evidence="1">
    <location>
        <begin position="18"/>
        <end position="185"/>
    </location>
</feature>
<protein>
    <recommendedName>
        <fullName evidence="1">Pvc16 N-terminal domain-containing protein</fullName>
    </recommendedName>
</protein>
<dbReference type="Proteomes" id="UP000770785">
    <property type="component" value="Unassembled WGS sequence"/>
</dbReference>